<organism evidence="1 2">
    <name type="scientific">Brevibacillus formosus</name>
    <dbReference type="NCBI Taxonomy" id="54913"/>
    <lineage>
        <taxon>Bacteria</taxon>
        <taxon>Bacillati</taxon>
        <taxon>Bacillota</taxon>
        <taxon>Bacilli</taxon>
        <taxon>Bacillales</taxon>
        <taxon>Paenibacillaceae</taxon>
        <taxon>Brevibacillus</taxon>
    </lineage>
</organism>
<dbReference type="Proteomes" id="UP000197781">
    <property type="component" value="Chromosome"/>
</dbReference>
<evidence type="ECO:0000313" key="2">
    <source>
        <dbReference type="Proteomes" id="UP000197781"/>
    </source>
</evidence>
<dbReference type="RefSeq" id="WP_088907976.1">
    <property type="nucleotide sequence ID" value="NZ_CP018145.1"/>
</dbReference>
<reference evidence="1 2" key="1">
    <citation type="submission" date="2016-11" db="EMBL/GenBank/DDBJ databases">
        <authorList>
            <person name="Jaros S."/>
            <person name="Januszkiewicz K."/>
            <person name="Wedrychowicz H."/>
        </authorList>
    </citation>
    <scope>NUCLEOTIDE SEQUENCE [LARGE SCALE GENOMIC DNA]</scope>
    <source>
        <strain evidence="1 2">NF2</strain>
    </source>
</reference>
<protein>
    <submittedName>
        <fullName evidence="1">Uncharacterized protein</fullName>
    </submittedName>
</protein>
<accession>A0A220MGX4</accession>
<proteinExistence type="predicted"/>
<gene>
    <name evidence="1" type="ORF">BP422_11930</name>
</gene>
<dbReference type="KEGG" id="bfm:BP422_11930"/>
<dbReference type="EMBL" id="CP018145">
    <property type="protein sequence ID" value="ASJ54192.1"/>
    <property type="molecule type" value="Genomic_DNA"/>
</dbReference>
<dbReference type="AlphaFoldDB" id="A0A220MGX4"/>
<sequence length="444" mass="47673">MAKYTPNYQLKKPEGNENYNVEDQNGNMDIIDSKLAELFTSVGNGKNQVKTAIIAKGGTVAGTSPHSFQELVNGVNSIVKGQGNAIESQVLEGVTFSNSDGTLRTGTMPNNGAVNITPRTTDQTIVAGYHNGSGKVIGDADLVSANIKAGANIFGVAGKPSVVDTADATAVAAKILAGDTAYVNGTRITGTMPNKGAVTITPGATDQAIPAGYHSGSGKVIGDPDLIPVNIKKGVSIFGVSGTSPEYKKMTPYHDNTNANTYRTTCITDDHFYCLNTSLRTVRKHDRRTGTLLKDTYYNPYSWYRGFYGEGLIALVKDRYVVDIYDESLSLLHRVTLSTLSSKEIGDVIVANGALYVVLNDNGRYWGINKYDYSGNLLGTYSFGPSDSSSLMHPILYKNNIISTGNNGTISVFRMDSNGINYSGYTLENQSTMIISAFINDYQL</sequence>
<evidence type="ECO:0000313" key="1">
    <source>
        <dbReference type="EMBL" id="ASJ54192.1"/>
    </source>
</evidence>
<name>A0A220MGX4_9BACL</name>